<dbReference type="RefSeq" id="WP_159900380.1">
    <property type="nucleotide sequence ID" value="NZ_BAABFX010000026.1"/>
</dbReference>
<feature type="transmembrane region" description="Helical" evidence="1">
    <location>
        <begin position="170"/>
        <end position="193"/>
    </location>
</feature>
<evidence type="ECO:0000256" key="1">
    <source>
        <dbReference type="SAM" id="Phobius"/>
    </source>
</evidence>
<protein>
    <recommendedName>
        <fullName evidence="4">DUF3153 domain-containing protein</fullName>
    </recommendedName>
</protein>
<keyword evidence="1" id="KW-0472">Membrane</keyword>
<name>A0ABP8JTT5_9MICO</name>
<dbReference type="Proteomes" id="UP001500390">
    <property type="component" value="Unassembled WGS sequence"/>
</dbReference>
<comment type="caution">
    <text evidence="2">The sequence shown here is derived from an EMBL/GenBank/DDBJ whole genome shotgun (WGS) entry which is preliminary data.</text>
</comment>
<sequence>MTTIVKSVVGALLAVLGLVLTVIGAWFATQLGSSGTAQFTARPATTDPVILRPSVLNRVDSDVVVTATPAEGATVWMALANPSDAADVLGDARVVSATGVGVRDWVLQTRPVGSGEAPTLGLADLWRQQDSAQGPVTLTVKQEQAPEALVIATEGGPLETVTFTVTNKTWFVEAVVAVLAGLFLVVAGVALAWPTRRVAEQATTEEVTR</sequence>
<organism evidence="2 3">
    <name type="scientific">Ornithinibacter aureus</name>
    <dbReference type="NCBI Taxonomy" id="622664"/>
    <lineage>
        <taxon>Bacteria</taxon>
        <taxon>Bacillati</taxon>
        <taxon>Actinomycetota</taxon>
        <taxon>Actinomycetes</taxon>
        <taxon>Micrococcales</taxon>
        <taxon>Intrasporangiaceae</taxon>
        <taxon>Ornithinibacter</taxon>
    </lineage>
</organism>
<reference evidence="3" key="1">
    <citation type="journal article" date="2019" name="Int. J. Syst. Evol. Microbiol.">
        <title>The Global Catalogue of Microorganisms (GCM) 10K type strain sequencing project: providing services to taxonomists for standard genome sequencing and annotation.</title>
        <authorList>
            <consortium name="The Broad Institute Genomics Platform"/>
            <consortium name="The Broad Institute Genome Sequencing Center for Infectious Disease"/>
            <person name="Wu L."/>
            <person name="Ma J."/>
        </authorList>
    </citation>
    <scope>NUCLEOTIDE SEQUENCE [LARGE SCALE GENOMIC DNA]</scope>
    <source>
        <strain evidence="3">JCM 17738</strain>
    </source>
</reference>
<keyword evidence="1" id="KW-0812">Transmembrane</keyword>
<keyword evidence="1" id="KW-1133">Transmembrane helix</keyword>
<evidence type="ECO:0000313" key="3">
    <source>
        <dbReference type="Proteomes" id="UP001500390"/>
    </source>
</evidence>
<gene>
    <name evidence="2" type="ORF">GCM10023153_18480</name>
</gene>
<evidence type="ECO:0008006" key="4">
    <source>
        <dbReference type="Google" id="ProtNLM"/>
    </source>
</evidence>
<proteinExistence type="predicted"/>
<evidence type="ECO:0000313" key="2">
    <source>
        <dbReference type="EMBL" id="GAA4395968.1"/>
    </source>
</evidence>
<keyword evidence="3" id="KW-1185">Reference proteome</keyword>
<dbReference type="EMBL" id="BAABFX010000026">
    <property type="protein sequence ID" value="GAA4395968.1"/>
    <property type="molecule type" value="Genomic_DNA"/>
</dbReference>
<accession>A0ABP8JTT5</accession>